<evidence type="ECO:0000313" key="10">
    <source>
        <dbReference type="EMBL" id="GLQ72479.1"/>
    </source>
</evidence>
<sequence>MEELFTKLYSNGALLVLWGALLFHFILPIPKSVHPATLWHKFAEILATKVNNNQNHGQSVISGSLAWGMMCIPALIFFIALKPLVWQPQLFDLALLLLAIDWRSNESLAKHLIQALGKEDKKRARRELAPHVNRATDTLSPLGLGKAGAETLILGYGRNVICVMFWYAIGGGIGAMMYRLIMELARAWSPSRSEFLPFGLPAIRMLALLELIPLRLFSLFIAVGNNMSAAISGMLSQGKTWPTPGPGWLMAVVGNKLELSLGGPAIYGDKKTMRPKLGGRVAPSAYHLSQIQHLLAWRICVWVLLQSAIMAVIYQGI</sequence>
<evidence type="ECO:0000256" key="9">
    <source>
        <dbReference type="SAM" id="Phobius"/>
    </source>
</evidence>
<accession>A0AAV5NQ58</accession>
<comment type="caution">
    <text evidence="10">The sequence shown here is derived from an EMBL/GenBank/DDBJ whole genome shotgun (WGS) entry which is preliminary data.</text>
</comment>
<evidence type="ECO:0000313" key="11">
    <source>
        <dbReference type="Proteomes" id="UP001156690"/>
    </source>
</evidence>
<keyword evidence="4" id="KW-1003">Cell membrane</keyword>
<keyword evidence="6 9" id="KW-0812">Transmembrane</keyword>
<evidence type="ECO:0000256" key="4">
    <source>
        <dbReference type="ARBA" id="ARBA00022475"/>
    </source>
</evidence>
<dbReference type="GO" id="GO:0005886">
    <property type="term" value="C:plasma membrane"/>
    <property type="evidence" value="ECO:0007669"/>
    <property type="project" value="UniProtKB-SubCell"/>
</dbReference>
<dbReference type="InterPro" id="IPR004485">
    <property type="entry name" value="Cobalamin_biosynth_CobD/CbiB"/>
</dbReference>
<keyword evidence="7 9" id="KW-1133">Transmembrane helix</keyword>
<reference evidence="11" key="1">
    <citation type="journal article" date="2019" name="Int. J. Syst. Evol. Microbiol.">
        <title>The Global Catalogue of Microorganisms (GCM) 10K type strain sequencing project: providing services to taxonomists for standard genome sequencing and annotation.</title>
        <authorList>
            <consortium name="The Broad Institute Genomics Platform"/>
            <consortium name="The Broad Institute Genome Sequencing Center for Infectious Disease"/>
            <person name="Wu L."/>
            <person name="Ma J."/>
        </authorList>
    </citation>
    <scope>NUCLEOTIDE SEQUENCE [LARGE SCALE GENOMIC DNA]</scope>
    <source>
        <strain evidence="11">NBRC 15640</strain>
    </source>
</reference>
<feature type="transmembrane region" description="Helical" evidence="9">
    <location>
        <begin position="160"/>
        <end position="181"/>
    </location>
</feature>
<dbReference type="GO" id="GO:0009236">
    <property type="term" value="P:cobalamin biosynthetic process"/>
    <property type="evidence" value="ECO:0007669"/>
    <property type="project" value="UniProtKB-KW"/>
</dbReference>
<dbReference type="PANTHER" id="PTHR34308:SF1">
    <property type="entry name" value="COBALAMIN BIOSYNTHESIS PROTEIN CBIB"/>
    <property type="match status" value="1"/>
</dbReference>
<evidence type="ECO:0000256" key="3">
    <source>
        <dbReference type="ARBA" id="ARBA00006263"/>
    </source>
</evidence>
<proteinExistence type="inferred from homology"/>
<dbReference type="GO" id="GO:0048472">
    <property type="term" value="F:threonine-phosphate decarboxylase activity"/>
    <property type="evidence" value="ECO:0007669"/>
    <property type="project" value="InterPro"/>
</dbReference>
<feature type="transmembrane region" description="Helical" evidence="9">
    <location>
        <begin position="295"/>
        <end position="314"/>
    </location>
</feature>
<keyword evidence="11" id="KW-1185">Reference proteome</keyword>
<dbReference type="Pfam" id="PF03186">
    <property type="entry name" value="CobD_Cbib"/>
    <property type="match status" value="1"/>
</dbReference>
<dbReference type="RefSeq" id="WP_126608538.1">
    <property type="nucleotide sequence ID" value="NZ_AP025144.1"/>
</dbReference>
<comment type="pathway">
    <text evidence="2">Cofactor biosynthesis; adenosylcobalamin biosynthesis.</text>
</comment>
<keyword evidence="5" id="KW-0169">Cobalamin biosynthesis</keyword>
<evidence type="ECO:0000256" key="5">
    <source>
        <dbReference type="ARBA" id="ARBA00022573"/>
    </source>
</evidence>
<dbReference type="AlphaFoldDB" id="A0AAV5NQ58"/>
<comment type="subcellular location">
    <subcellularLocation>
        <location evidence="1">Cell membrane</location>
        <topology evidence="1">Multi-pass membrane protein</topology>
    </subcellularLocation>
</comment>
<dbReference type="Proteomes" id="UP001156690">
    <property type="component" value="Unassembled WGS sequence"/>
</dbReference>
<protein>
    <submittedName>
        <fullName evidence="10">Adenosylcobinamide-phosphate synthase</fullName>
    </submittedName>
</protein>
<comment type="similarity">
    <text evidence="3">Belongs to the CobD/CbiB family.</text>
</comment>
<evidence type="ECO:0000256" key="7">
    <source>
        <dbReference type="ARBA" id="ARBA00022989"/>
    </source>
</evidence>
<evidence type="ECO:0000256" key="1">
    <source>
        <dbReference type="ARBA" id="ARBA00004651"/>
    </source>
</evidence>
<evidence type="ECO:0000256" key="6">
    <source>
        <dbReference type="ARBA" id="ARBA00022692"/>
    </source>
</evidence>
<name>A0AAV5NQ58_9VIBR</name>
<dbReference type="PANTHER" id="PTHR34308">
    <property type="entry name" value="COBALAMIN BIOSYNTHESIS PROTEIN CBIB"/>
    <property type="match status" value="1"/>
</dbReference>
<organism evidence="10 11">
    <name type="scientific">Vibrio penaeicida</name>
    <dbReference type="NCBI Taxonomy" id="104609"/>
    <lineage>
        <taxon>Bacteria</taxon>
        <taxon>Pseudomonadati</taxon>
        <taxon>Pseudomonadota</taxon>
        <taxon>Gammaproteobacteria</taxon>
        <taxon>Vibrionales</taxon>
        <taxon>Vibrionaceae</taxon>
        <taxon>Vibrio</taxon>
    </lineage>
</organism>
<evidence type="ECO:0000256" key="2">
    <source>
        <dbReference type="ARBA" id="ARBA00004953"/>
    </source>
</evidence>
<evidence type="ECO:0000256" key="8">
    <source>
        <dbReference type="ARBA" id="ARBA00023136"/>
    </source>
</evidence>
<feature type="transmembrane region" description="Helical" evidence="9">
    <location>
        <begin position="201"/>
        <end position="224"/>
    </location>
</feature>
<feature type="transmembrane region" description="Helical" evidence="9">
    <location>
        <begin position="59"/>
        <end position="81"/>
    </location>
</feature>
<keyword evidence="8 9" id="KW-0472">Membrane</keyword>
<gene>
    <name evidence="10" type="ORF">GCM10007932_18390</name>
</gene>
<dbReference type="NCBIfam" id="NF006476">
    <property type="entry name" value="PRK08878.1"/>
    <property type="match status" value="1"/>
</dbReference>
<dbReference type="EMBL" id="BSNX01000015">
    <property type="protein sequence ID" value="GLQ72479.1"/>
    <property type="molecule type" value="Genomic_DNA"/>
</dbReference>